<protein>
    <recommendedName>
        <fullName evidence="5">Ada DNA repair metal-binding domain-containing protein</fullName>
    </recommendedName>
</protein>
<keyword evidence="2" id="KW-0472">Membrane</keyword>
<name>A0A1G2MB60_9BACT</name>
<comment type="caution">
    <text evidence="3">The sequence shown here is derived from an EMBL/GenBank/DDBJ whole genome shotgun (WGS) entry which is preliminary data.</text>
</comment>
<reference evidence="3 4" key="1">
    <citation type="journal article" date="2016" name="Nat. Commun.">
        <title>Thousands of microbial genomes shed light on interconnected biogeochemical processes in an aquifer system.</title>
        <authorList>
            <person name="Anantharaman K."/>
            <person name="Brown C.T."/>
            <person name="Hug L.A."/>
            <person name="Sharon I."/>
            <person name="Castelle C.J."/>
            <person name="Probst A.J."/>
            <person name="Thomas B.C."/>
            <person name="Singh A."/>
            <person name="Wilkins M.J."/>
            <person name="Karaoz U."/>
            <person name="Brodie E.L."/>
            <person name="Williams K.H."/>
            <person name="Hubbard S.S."/>
            <person name="Banfield J.F."/>
        </authorList>
    </citation>
    <scope>NUCLEOTIDE SEQUENCE [LARGE SCALE GENOMIC DNA]</scope>
</reference>
<dbReference type="SUPFAM" id="SSF57884">
    <property type="entry name" value="Ada DNA repair protein, N-terminal domain (N-Ada 10)"/>
    <property type="match status" value="1"/>
</dbReference>
<evidence type="ECO:0000313" key="4">
    <source>
        <dbReference type="Proteomes" id="UP000178121"/>
    </source>
</evidence>
<accession>A0A1G2MB60</accession>
<evidence type="ECO:0000256" key="1">
    <source>
        <dbReference type="SAM" id="MobiDB-lite"/>
    </source>
</evidence>
<evidence type="ECO:0008006" key="5">
    <source>
        <dbReference type="Google" id="ProtNLM"/>
    </source>
</evidence>
<sequence>MNIRQAREKIKASRGLLDSRELYTVLLIILVGLGSFGLGRLSRMEELTSPIQLEEVALPQTASALGMSLSPQGAATREETSAEDPPTPPLGAAGLLVASKGGTKYHYPWCSGAQRISEQNKIFFLSTEDARKAGYTPAANCKGLK</sequence>
<dbReference type="Gene3D" id="3.40.10.10">
    <property type="entry name" value="DNA Methylphosphotriester Repair Domain"/>
    <property type="match status" value="1"/>
</dbReference>
<dbReference type="AlphaFoldDB" id="A0A1G2MB60"/>
<evidence type="ECO:0000313" key="3">
    <source>
        <dbReference type="EMBL" id="OHA20261.1"/>
    </source>
</evidence>
<dbReference type="Proteomes" id="UP000178121">
    <property type="component" value="Unassembled WGS sequence"/>
</dbReference>
<keyword evidence="2" id="KW-0812">Transmembrane</keyword>
<keyword evidence="2" id="KW-1133">Transmembrane helix</keyword>
<feature type="region of interest" description="Disordered" evidence="1">
    <location>
        <begin position="67"/>
        <end position="93"/>
    </location>
</feature>
<dbReference type="InterPro" id="IPR035451">
    <property type="entry name" value="Ada-like_dom_sf"/>
</dbReference>
<dbReference type="EMBL" id="MHRI01000032">
    <property type="protein sequence ID" value="OHA20261.1"/>
    <property type="molecule type" value="Genomic_DNA"/>
</dbReference>
<proteinExistence type="predicted"/>
<gene>
    <name evidence="3" type="ORF">A2849_03000</name>
</gene>
<evidence type="ECO:0000256" key="2">
    <source>
        <dbReference type="SAM" id="Phobius"/>
    </source>
</evidence>
<organism evidence="3 4">
    <name type="scientific">Candidatus Taylorbacteria bacterium RIFCSPHIGHO2_01_FULL_51_15</name>
    <dbReference type="NCBI Taxonomy" id="1802304"/>
    <lineage>
        <taxon>Bacteria</taxon>
        <taxon>Candidatus Tayloriibacteriota</taxon>
    </lineage>
</organism>
<feature type="transmembrane region" description="Helical" evidence="2">
    <location>
        <begin position="21"/>
        <end position="39"/>
    </location>
</feature>